<evidence type="ECO:0000256" key="6">
    <source>
        <dbReference type="ARBA" id="ARBA00022989"/>
    </source>
</evidence>
<dbReference type="EMBL" id="LUCH01005670">
    <property type="protein sequence ID" value="KAF5397875.1"/>
    <property type="molecule type" value="Genomic_DNA"/>
</dbReference>
<evidence type="ECO:0000256" key="3">
    <source>
        <dbReference type="ARBA" id="ARBA00022676"/>
    </source>
</evidence>
<evidence type="ECO:0000256" key="4">
    <source>
        <dbReference type="ARBA" id="ARBA00022679"/>
    </source>
</evidence>
<dbReference type="OrthoDB" id="6019623at2759"/>
<dbReference type="GO" id="GO:0016020">
    <property type="term" value="C:membrane"/>
    <property type="evidence" value="ECO:0007669"/>
    <property type="project" value="UniProtKB-SubCell"/>
</dbReference>
<comment type="similarity">
    <text evidence="2">Belongs to the dpy-19 family.</text>
</comment>
<evidence type="ECO:0000256" key="5">
    <source>
        <dbReference type="ARBA" id="ARBA00022692"/>
    </source>
</evidence>
<dbReference type="InterPro" id="IPR018732">
    <property type="entry name" value="Dpy-19/Dpy-19-like"/>
</dbReference>
<accession>A0A8J4SLG3</accession>
<name>A0A8J4SLG3_9TREM</name>
<keyword evidence="3" id="KW-0328">Glycosyltransferase</keyword>
<dbReference type="AlphaFoldDB" id="A0A8J4SLG3"/>
<dbReference type="Pfam" id="PF10034">
    <property type="entry name" value="Dpy19"/>
    <property type="match status" value="1"/>
</dbReference>
<evidence type="ECO:0000256" key="2">
    <source>
        <dbReference type="ARBA" id="ARBA00008744"/>
    </source>
</evidence>
<keyword evidence="9" id="KW-1185">Reference proteome</keyword>
<comment type="subcellular location">
    <subcellularLocation>
        <location evidence="1">Membrane</location>
        <topology evidence="1">Multi-pass membrane protein</topology>
    </subcellularLocation>
</comment>
<evidence type="ECO:0000313" key="8">
    <source>
        <dbReference type="EMBL" id="KAF5397875.1"/>
    </source>
</evidence>
<dbReference type="Proteomes" id="UP000748531">
    <property type="component" value="Unassembled WGS sequence"/>
</dbReference>
<evidence type="ECO:0000256" key="7">
    <source>
        <dbReference type="ARBA" id="ARBA00023136"/>
    </source>
</evidence>
<evidence type="ECO:0000256" key="1">
    <source>
        <dbReference type="ARBA" id="ARBA00004141"/>
    </source>
</evidence>
<keyword evidence="5" id="KW-0812">Transmembrane</keyword>
<keyword evidence="7" id="KW-0472">Membrane</keyword>
<keyword evidence="4" id="KW-0808">Transferase</keyword>
<reference evidence="8" key="1">
    <citation type="submission" date="2019-05" db="EMBL/GenBank/DDBJ databases">
        <title>Annotation for the trematode Paragonimus heterotremus.</title>
        <authorList>
            <person name="Choi Y.-J."/>
        </authorList>
    </citation>
    <scope>NUCLEOTIDE SEQUENCE</scope>
    <source>
        <strain evidence="8">LC</strain>
    </source>
</reference>
<keyword evidence="6" id="KW-1133">Transmembrane helix</keyword>
<gene>
    <name evidence="8" type="ORF">PHET_08347</name>
</gene>
<dbReference type="GO" id="GO:0016757">
    <property type="term" value="F:glycosyltransferase activity"/>
    <property type="evidence" value="ECO:0007669"/>
    <property type="project" value="UniProtKB-KW"/>
</dbReference>
<proteinExistence type="inferred from homology"/>
<evidence type="ECO:0000313" key="9">
    <source>
        <dbReference type="Proteomes" id="UP000748531"/>
    </source>
</evidence>
<organism evidence="8 9">
    <name type="scientific">Paragonimus heterotremus</name>
    <dbReference type="NCBI Taxonomy" id="100268"/>
    <lineage>
        <taxon>Eukaryota</taxon>
        <taxon>Metazoa</taxon>
        <taxon>Spiralia</taxon>
        <taxon>Lophotrochozoa</taxon>
        <taxon>Platyhelminthes</taxon>
        <taxon>Trematoda</taxon>
        <taxon>Digenea</taxon>
        <taxon>Plagiorchiida</taxon>
        <taxon>Troglotremata</taxon>
        <taxon>Troglotrematidae</taxon>
        <taxon>Paragonimus</taxon>
    </lineage>
</organism>
<comment type="caution">
    <text evidence="8">The sequence shown here is derived from an EMBL/GenBank/DDBJ whole genome shotgun (WGS) entry which is preliminary data.</text>
</comment>
<sequence length="97" mass="11223">MSPIDFYDFSTAVLQAFTLIGVCIAIQDLQVQQLTSVFLYAVLFISNQHEMSRVAFALPLRENFALPFWWLRLCFVTRVVSPRKRELGLVSYDYPVT</sequence>
<protein>
    <submittedName>
        <fullName evidence="8">Uncharacterized protein</fullName>
    </submittedName>
</protein>